<keyword evidence="2" id="KW-0812">Transmembrane</keyword>
<dbReference type="Proteomes" id="UP000504640">
    <property type="component" value="Unplaced"/>
</dbReference>
<accession>A0A6J3IA49</accession>
<feature type="transmembrane region" description="Helical" evidence="2">
    <location>
        <begin position="115"/>
        <end position="138"/>
    </location>
</feature>
<evidence type="ECO:0000313" key="3">
    <source>
        <dbReference type="Proteomes" id="UP000504640"/>
    </source>
</evidence>
<evidence type="ECO:0000313" key="4">
    <source>
        <dbReference type="RefSeq" id="XP_032139393.1"/>
    </source>
</evidence>
<gene>
    <name evidence="4" type="primary">LOC116555065</name>
</gene>
<dbReference type="AlphaFoldDB" id="A0A6J3IA49"/>
<sequence length="159" mass="16871">MMMVQIEEESEEEGKGRSGLGQAPPGARSRGNPGAQGGPGAVRRRRRWGIKPLATCRAAPACAAVPGPPCLCPRARSPRLCRLCRRVRLLPGAEPCKPRVGPRRADMGCQAKARWAAAALGVAGLLCAVLGAVMIVMVPSLIKQQVLKDPRVWTHGTKP</sequence>
<dbReference type="RefSeq" id="XP_032139393.1">
    <property type="nucleotide sequence ID" value="XM_032283502.1"/>
</dbReference>
<name>A0A6J3IA49_SAPAP</name>
<keyword evidence="2" id="KW-1133">Transmembrane helix</keyword>
<dbReference type="GeneID" id="116555065"/>
<organism evidence="3 4">
    <name type="scientific">Sapajus apella</name>
    <name type="common">Brown-capped capuchin</name>
    <name type="synonym">Cebus apella</name>
    <dbReference type="NCBI Taxonomy" id="9515"/>
    <lineage>
        <taxon>Eukaryota</taxon>
        <taxon>Metazoa</taxon>
        <taxon>Chordata</taxon>
        <taxon>Craniata</taxon>
        <taxon>Vertebrata</taxon>
        <taxon>Euteleostomi</taxon>
        <taxon>Mammalia</taxon>
        <taxon>Eutheria</taxon>
        <taxon>Euarchontoglires</taxon>
        <taxon>Primates</taxon>
        <taxon>Haplorrhini</taxon>
        <taxon>Platyrrhini</taxon>
        <taxon>Cebidae</taxon>
        <taxon>Cebinae</taxon>
        <taxon>Sapajus</taxon>
    </lineage>
</organism>
<feature type="compositionally biased region" description="Acidic residues" evidence="1">
    <location>
        <begin position="1"/>
        <end position="12"/>
    </location>
</feature>
<proteinExistence type="predicted"/>
<evidence type="ECO:0000256" key="2">
    <source>
        <dbReference type="SAM" id="Phobius"/>
    </source>
</evidence>
<feature type="region of interest" description="Disordered" evidence="1">
    <location>
        <begin position="1"/>
        <end position="44"/>
    </location>
</feature>
<keyword evidence="3" id="KW-1185">Reference proteome</keyword>
<keyword evidence="2" id="KW-0472">Membrane</keyword>
<reference evidence="4" key="1">
    <citation type="submission" date="2025-08" db="UniProtKB">
        <authorList>
            <consortium name="RefSeq"/>
        </authorList>
    </citation>
    <scope>IDENTIFICATION</scope>
    <source>
        <tissue evidence="4">Blood</tissue>
    </source>
</reference>
<evidence type="ECO:0000256" key="1">
    <source>
        <dbReference type="SAM" id="MobiDB-lite"/>
    </source>
</evidence>
<protein>
    <submittedName>
        <fullName evidence="4">Uncharacterized protein LOC116555065</fullName>
    </submittedName>
</protein>